<dbReference type="PANTHER" id="PTHR23274:SF53">
    <property type="entry name" value="ATP-DEPENDENT DNA HELICASE"/>
    <property type="match status" value="1"/>
</dbReference>
<sequence length="209" mass="23831">MVHELKDNIMKMIPGKGRTYYSSDNVCKASINTNEKDILCPSKFLSNLLFQRIPNHEIHLKVGSPVMLLRNLNQTEGLCNGTRLVVTHLGIWSASANIISGKNRDTRVIIPRIFMSPNDLNCLFRVNRRQLPPSPCYVMTINKSQGQTLQRVGLFLPKQVFTHEQLYVAVPRVTSRAGLTILNMNEDTTEQKYVQNIVYKEIFQNVCVI</sequence>
<dbReference type="InterPro" id="IPR027417">
    <property type="entry name" value="P-loop_NTPase"/>
</dbReference>
<dbReference type="GO" id="GO:0006260">
    <property type="term" value="P:DNA replication"/>
    <property type="evidence" value="ECO:0007669"/>
    <property type="project" value="TreeGrafter"/>
</dbReference>
<evidence type="ECO:0000259" key="1">
    <source>
        <dbReference type="Pfam" id="PF21530"/>
    </source>
</evidence>
<reference evidence="2" key="1">
    <citation type="submission" date="2019-05" db="EMBL/GenBank/DDBJ databases">
        <title>The de novo reference genome and transcriptome assemblies of the wild tomato species Solanum chilense.</title>
        <authorList>
            <person name="Stam R."/>
            <person name="Nosenko T."/>
            <person name="Hoerger A.C."/>
            <person name="Stephan W."/>
            <person name="Seidel M.A."/>
            <person name="Kuhn J.M.M."/>
            <person name="Haberer G."/>
            <person name="Tellier A."/>
        </authorList>
    </citation>
    <scope>NUCLEOTIDE SEQUENCE</scope>
    <source>
        <tissue evidence="2">Mature leaves</tissue>
    </source>
</reference>
<dbReference type="Gene3D" id="3.40.50.300">
    <property type="entry name" value="P-loop containing nucleotide triphosphate hydrolases"/>
    <property type="match status" value="1"/>
</dbReference>
<protein>
    <recommendedName>
        <fullName evidence="1">DNA helicase Pif1-like 2B domain-containing protein</fullName>
    </recommendedName>
</protein>
<feature type="domain" description="DNA helicase Pif1-like 2B" evidence="1">
    <location>
        <begin position="43"/>
        <end position="89"/>
    </location>
</feature>
<dbReference type="GO" id="GO:0005657">
    <property type="term" value="C:replication fork"/>
    <property type="evidence" value="ECO:0007669"/>
    <property type="project" value="TreeGrafter"/>
</dbReference>
<name>A0A6N2CC81_SOLCI</name>
<gene>
    <name evidence="2" type="ORF">EJD97_004739</name>
</gene>
<dbReference type="EMBL" id="RXGB01000168">
    <property type="protein sequence ID" value="TMX04775.1"/>
    <property type="molecule type" value="Genomic_DNA"/>
</dbReference>
<dbReference type="InterPro" id="IPR049163">
    <property type="entry name" value="Pif1-like_2B_dom"/>
</dbReference>
<evidence type="ECO:0000313" key="2">
    <source>
        <dbReference type="EMBL" id="TMX04775.1"/>
    </source>
</evidence>
<dbReference type="Pfam" id="PF21530">
    <property type="entry name" value="Pif1_2B_dom"/>
    <property type="match status" value="1"/>
</dbReference>
<dbReference type="AlphaFoldDB" id="A0A6N2CC81"/>
<dbReference type="SUPFAM" id="SSF52540">
    <property type="entry name" value="P-loop containing nucleoside triphosphate hydrolases"/>
    <property type="match status" value="1"/>
</dbReference>
<accession>A0A6N2CC81</accession>
<dbReference type="PANTHER" id="PTHR23274">
    <property type="entry name" value="DNA HELICASE-RELATED"/>
    <property type="match status" value="1"/>
</dbReference>
<dbReference type="CDD" id="cd18809">
    <property type="entry name" value="SF1_C_RecD"/>
    <property type="match status" value="1"/>
</dbReference>
<organism evidence="2">
    <name type="scientific">Solanum chilense</name>
    <name type="common">Tomato</name>
    <name type="synonym">Lycopersicon chilense</name>
    <dbReference type="NCBI Taxonomy" id="4083"/>
    <lineage>
        <taxon>Eukaryota</taxon>
        <taxon>Viridiplantae</taxon>
        <taxon>Streptophyta</taxon>
        <taxon>Embryophyta</taxon>
        <taxon>Tracheophyta</taxon>
        <taxon>Spermatophyta</taxon>
        <taxon>Magnoliopsida</taxon>
        <taxon>eudicotyledons</taxon>
        <taxon>Gunneridae</taxon>
        <taxon>Pentapetalae</taxon>
        <taxon>asterids</taxon>
        <taxon>lamiids</taxon>
        <taxon>Solanales</taxon>
        <taxon>Solanaceae</taxon>
        <taxon>Solanoideae</taxon>
        <taxon>Solaneae</taxon>
        <taxon>Solanum</taxon>
        <taxon>Solanum subgen. Lycopersicon</taxon>
    </lineage>
</organism>
<comment type="caution">
    <text evidence="2">The sequence shown here is derived from an EMBL/GenBank/DDBJ whole genome shotgun (WGS) entry which is preliminary data.</text>
</comment>
<proteinExistence type="predicted"/>